<evidence type="ECO:0000256" key="3">
    <source>
        <dbReference type="ARBA" id="ARBA00008871"/>
    </source>
</evidence>
<accession>A0AAV2ZUQ3</accession>
<evidence type="ECO:0000256" key="6">
    <source>
        <dbReference type="ARBA" id="ARBA00022622"/>
    </source>
</evidence>
<dbReference type="GO" id="GO:0005886">
    <property type="term" value="C:plasma membrane"/>
    <property type="evidence" value="ECO:0007669"/>
    <property type="project" value="UniProtKB-SubCell"/>
</dbReference>
<feature type="signal peptide" evidence="18">
    <location>
        <begin position="1"/>
        <end position="23"/>
    </location>
</feature>
<dbReference type="PANTHER" id="PTHR11769">
    <property type="entry name" value="HYALURONIDASE"/>
    <property type="match status" value="1"/>
</dbReference>
<evidence type="ECO:0000313" key="19">
    <source>
        <dbReference type="EMBL" id="DBA18364.1"/>
    </source>
</evidence>
<keyword evidence="8 17" id="KW-0378">Hydrolase</keyword>
<organism evidence="19 20">
    <name type="scientific">Pyxicephalus adspersus</name>
    <name type="common">African bullfrog</name>
    <dbReference type="NCBI Taxonomy" id="30357"/>
    <lineage>
        <taxon>Eukaryota</taxon>
        <taxon>Metazoa</taxon>
        <taxon>Chordata</taxon>
        <taxon>Craniata</taxon>
        <taxon>Vertebrata</taxon>
        <taxon>Euteleostomi</taxon>
        <taxon>Amphibia</taxon>
        <taxon>Batrachia</taxon>
        <taxon>Anura</taxon>
        <taxon>Neobatrachia</taxon>
        <taxon>Ranoidea</taxon>
        <taxon>Pyxicephalidae</taxon>
        <taxon>Pyxicephalinae</taxon>
        <taxon>Pyxicephalus</taxon>
    </lineage>
</organism>
<evidence type="ECO:0000256" key="10">
    <source>
        <dbReference type="ARBA" id="ARBA00023157"/>
    </source>
</evidence>
<dbReference type="Gene3D" id="3.20.20.70">
    <property type="entry name" value="Aldolase class I"/>
    <property type="match status" value="1"/>
</dbReference>
<evidence type="ECO:0000256" key="2">
    <source>
        <dbReference type="ARBA" id="ARBA00004609"/>
    </source>
</evidence>
<keyword evidence="9" id="KW-0472">Membrane</keyword>
<dbReference type="GO" id="GO:0005975">
    <property type="term" value="P:carbohydrate metabolic process"/>
    <property type="evidence" value="ECO:0007669"/>
    <property type="project" value="InterPro"/>
</dbReference>
<keyword evidence="12" id="KW-0325">Glycoprotein</keyword>
<keyword evidence="4" id="KW-1003">Cell membrane</keyword>
<protein>
    <recommendedName>
        <fullName evidence="17">Hyaluronidase</fullName>
        <ecNumber evidence="17">3.2.1.35</ecNumber>
    </recommendedName>
</protein>
<comment type="catalytic activity">
    <reaction evidence="1 17">
        <text>Random hydrolysis of (1-&gt;4)-linkages between N-acetyl-beta-D-glucosamine and D-glucuronate residues in hyaluronate.</text>
        <dbReference type="EC" id="3.2.1.35"/>
    </reaction>
</comment>
<keyword evidence="20" id="KW-1185">Reference proteome</keyword>
<comment type="function">
    <text evidence="15">Catalyzes hyaluronan degradation into small fragments that are endocytosed and degraded in lysosomes by HYAL1 and exoglycosidases. Essential for the breakdown of extracellular matrix hyaluronan.</text>
</comment>
<keyword evidence="6" id="KW-0336">GPI-anchor</keyword>
<evidence type="ECO:0000256" key="8">
    <source>
        <dbReference type="ARBA" id="ARBA00022801"/>
    </source>
</evidence>
<comment type="subcellular location">
    <subcellularLocation>
        <location evidence="2">Cell membrane</location>
        <topology evidence="2">Lipid-anchor</topology>
        <topology evidence="2">GPI-anchor</topology>
    </subcellularLocation>
</comment>
<evidence type="ECO:0000256" key="4">
    <source>
        <dbReference type="ARBA" id="ARBA00022475"/>
    </source>
</evidence>
<dbReference type="InterPro" id="IPR013785">
    <property type="entry name" value="Aldolase_TIM"/>
</dbReference>
<evidence type="ECO:0000256" key="18">
    <source>
        <dbReference type="SAM" id="SignalP"/>
    </source>
</evidence>
<dbReference type="Proteomes" id="UP001181693">
    <property type="component" value="Unassembled WGS sequence"/>
</dbReference>
<dbReference type="EC" id="3.2.1.35" evidence="17"/>
<proteinExistence type="inferred from homology"/>
<evidence type="ECO:0000256" key="5">
    <source>
        <dbReference type="ARBA" id="ARBA00022536"/>
    </source>
</evidence>
<evidence type="ECO:0000256" key="15">
    <source>
        <dbReference type="ARBA" id="ARBA00093332"/>
    </source>
</evidence>
<dbReference type="Pfam" id="PF01630">
    <property type="entry name" value="Glyco_hydro_56"/>
    <property type="match status" value="2"/>
</dbReference>
<dbReference type="GO" id="GO:0098552">
    <property type="term" value="C:side of membrane"/>
    <property type="evidence" value="ECO:0007669"/>
    <property type="project" value="UniProtKB-KW"/>
</dbReference>
<evidence type="ECO:0000256" key="16">
    <source>
        <dbReference type="ARBA" id="ARBA00093545"/>
    </source>
</evidence>
<evidence type="ECO:0000256" key="17">
    <source>
        <dbReference type="RuleBase" id="RU610713"/>
    </source>
</evidence>
<evidence type="ECO:0000256" key="7">
    <source>
        <dbReference type="ARBA" id="ARBA00022729"/>
    </source>
</evidence>
<evidence type="ECO:0000313" key="20">
    <source>
        <dbReference type="Proteomes" id="UP001181693"/>
    </source>
</evidence>
<keyword evidence="10" id="KW-1015">Disulfide bond</keyword>
<dbReference type="InterPro" id="IPR018155">
    <property type="entry name" value="Hyaluronidase"/>
</dbReference>
<comment type="subunit">
    <text evidence="16">Interacts with MST1R.</text>
</comment>
<keyword evidence="5" id="KW-0245">EGF-like domain</keyword>
<dbReference type="PANTHER" id="PTHR11769:SF6">
    <property type="entry name" value="HYALURONIDASE-2"/>
    <property type="match status" value="1"/>
</dbReference>
<dbReference type="PRINTS" id="PR00846">
    <property type="entry name" value="GLHYDRLASE56"/>
</dbReference>
<keyword evidence="11" id="KW-0675">Receptor</keyword>
<comment type="caution">
    <text evidence="19">The sequence shown here is derived from an EMBL/GenBank/DDBJ whole genome shotgun (WGS) entry which is preliminary data.</text>
</comment>
<dbReference type="InterPro" id="IPR017853">
    <property type="entry name" value="GH"/>
</dbReference>
<dbReference type="AlphaFoldDB" id="A0AAV2ZUQ3"/>
<dbReference type="EMBL" id="DYDO01000009">
    <property type="protein sequence ID" value="DBA18364.1"/>
    <property type="molecule type" value="Genomic_DNA"/>
</dbReference>
<evidence type="ECO:0000256" key="1">
    <source>
        <dbReference type="ARBA" id="ARBA00000251"/>
    </source>
</evidence>
<dbReference type="SUPFAM" id="SSF51445">
    <property type="entry name" value="(Trans)glycosidases"/>
    <property type="match status" value="1"/>
</dbReference>
<evidence type="ECO:0000256" key="14">
    <source>
        <dbReference type="ARBA" id="ARBA00023295"/>
    </source>
</evidence>
<keyword evidence="7 18" id="KW-0732">Signal</keyword>
<gene>
    <name evidence="19" type="ORF">GDO54_016617</name>
</gene>
<keyword evidence="14 17" id="KW-0326">Glycosidase</keyword>
<reference evidence="19" key="1">
    <citation type="thesis" date="2020" institute="ProQuest LLC" country="789 East Eisenhower Parkway, Ann Arbor, MI, USA">
        <title>Comparative Genomics and Chromosome Evolution.</title>
        <authorList>
            <person name="Mudd A.B."/>
        </authorList>
    </citation>
    <scope>NUCLEOTIDE SEQUENCE</scope>
    <source>
        <strain evidence="19">1538</strain>
        <tissue evidence="19">Blood</tissue>
    </source>
</reference>
<evidence type="ECO:0000256" key="13">
    <source>
        <dbReference type="ARBA" id="ARBA00023288"/>
    </source>
</evidence>
<evidence type="ECO:0000256" key="12">
    <source>
        <dbReference type="ARBA" id="ARBA00023180"/>
    </source>
</evidence>
<keyword evidence="13" id="KW-0449">Lipoprotein</keyword>
<feature type="chain" id="PRO_5043707873" description="Hyaluronidase" evidence="18">
    <location>
        <begin position="24"/>
        <end position="504"/>
    </location>
</feature>
<comment type="similarity">
    <text evidence="3 17">Belongs to the glycosyl hydrolase 56 family.</text>
</comment>
<sequence length="504" mass="58197">MTPHISLCCLLWYLFIIVRDVQSSSEDLEKPTTRPVFSSRPFMVAWNAPTQDCPTRYDVPFDLRLFDLHASPNFGFTKQNLTIFYKERLGLYPYIDERNVSINGGVPQNASLRAHLVDMPNGIRKYIPDADREKDGLAVIDWEEWRPIWIRNWQMKDIYRQVSRQLVVARHSNWTNEDQIKQAHFRPRQLWGYYLFPDCYNHDYLNNWESYTGKCPDVEMTRNDKLWWLWEESTALYPSIYLDPSLKSSTNVRKFVYYRVKEAMRIAYKHHRDYSIPIFVYTRPTYTKRLDLLSQEDLVSTIGESAAQGVAGVIFWGDAEYTKNKETCQKIKSYLDGDLSQYIVNVTTAASLCSQELCSGNGRCLRKENITDAFLHLNPANFRIMKATSRSNASIPIWAEGRLSPGDIALLKSQFRCQCYIGWHGASCSLPNRPDNGVNGVTWDPTNSRTVQYDSPPVWPEIREAAFQSFPWTDSSNGGQALRKRIEVPLTTSASAYLQGAAVF</sequence>
<name>A0AAV2ZUQ3_PYXAD</name>
<dbReference type="GO" id="GO:0030214">
    <property type="term" value="P:hyaluronan catabolic process"/>
    <property type="evidence" value="ECO:0007669"/>
    <property type="project" value="TreeGrafter"/>
</dbReference>
<dbReference type="GO" id="GO:0031410">
    <property type="term" value="C:cytoplasmic vesicle"/>
    <property type="evidence" value="ECO:0007669"/>
    <property type="project" value="TreeGrafter"/>
</dbReference>
<dbReference type="GO" id="GO:0004415">
    <property type="term" value="F:hyalurononglucosaminidase activity"/>
    <property type="evidence" value="ECO:0007669"/>
    <property type="project" value="UniProtKB-UniRule"/>
</dbReference>
<evidence type="ECO:0000256" key="9">
    <source>
        <dbReference type="ARBA" id="ARBA00023136"/>
    </source>
</evidence>
<evidence type="ECO:0000256" key="11">
    <source>
        <dbReference type="ARBA" id="ARBA00023170"/>
    </source>
</evidence>
<dbReference type="GO" id="GO:0033906">
    <property type="term" value="F:hyaluronoglucuronidase activity"/>
    <property type="evidence" value="ECO:0007669"/>
    <property type="project" value="TreeGrafter"/>
</dbReference>